<protein>
    <submittedName>
        <fullName evidence="7">FMN-dependent oxidoreductase (Nitrilotriacetate monooxygenase family)</fullName>
    </submittedName>
</protein>
<sequence>MTKQTRQLHLGFTIWPFGFHPAGWRLPDARTGADIDRNLFKKSAQIAEAGKFDFFFIGDRVSSSTELQNERPNQVLRPEALTLAGFVAGVTEKIGIVVTTNVTYSEPYSVARATATLDRLSNGRIGLNIVTGEDKSAAQNYGRKEHWDNSLRYEWATEFVEVVKSLWDTWEDDAILGNKEKPFLDTNKIHQISHKGKFFSVQGPLNVERPIQGQLPIVNAGRSDHSIELGAKYSDIKFTDSSTLGFDGAKQAYAHLKSRAAAAGRNPDEHFVIPGIAVYTAKTSEQAHALYRQVQQSWPIPIDIDALAQGLGVALDGAEPATPVSEVPALLAATGSAAEHLRTARWLYGEDNISLADLFRYYRRHEIFKEVVGSPTEVADFIQEWFEAGAADGFMIFPPYMDRALEDFVELVIPELQARGLFRKEYSGSTLREHFNLSRPANVHAASHG</sequence>
<proteinExistence type="inferred from homology"/>
<comment type="caution">
    <text evidence="7">The sequence shown here is derived from an EMBL/GenBank/DDBJ whole genome shotgun (WGS) entry which is preliminary data.</text>
</comment>
<organism evidence="7 8">
    <name type="scientific">Ottowia thiooxydans</name>
    <dbReference type="NCBI Taxonomy" id="219182"/>
    <lineage>
        <taxon>Bacteria</taxon>
        <taxon>Pseudomonadati</taxon>
        <taxon>Pseudomonadota</taxon>
        <taxon>Betaproteobacteria</taxon>
        <taxon>Burkholderiales</taxon>
        <taxon>Comamonadaceae</taxon>
        <taxon>Ottowia</taxon>
    </lineage>
</organism>
<keyword evidence="2" id="KW-0288">FMN</keyword>
<dbReference type="GO" id="GO:0004497">
    <property type="term" value="F:monooxygenase activity"/>
    <property type="evidence" value="ECO:0007669"/>
    <property type="project" value="UniProtKB-KW"/>
</dbReference>
<dbReference type="SUPFAM" id="SSF51679">
    <property type="entry name" value="Bacterial luciferase-like"/>
    <property type="match status" value="1"/>
</dbReference>
<evidence type="ECO:0000256" key="4">
    <source>
        <dbReference type="ARBA" id="ARBA00023033"/>
    </source>
</evidence>
<dbReference type="RefSeq" id="WP_354448044.1">
    <property type="nucleotide sequence ID" value="NZ_JBEPSH010000011.1"/>
</dbReference>
<dbReference type="InterPro" id="IPR051260">
    <property type="entry name" value="Diverse_substr_monoxygenases"/>
</dbReference>
<dbReference type="NCBIfam" id="TIGR03860">
    <property type="entry name" value="FMN_nitrolo"/>
    <property type="match status" value="1"/>
</dbReference>
<evidence type="ECO:0000313" key="7">
    <source>
        <dbReference type="EMBL" id="MET4579697.1"/>
    </source>
</evidence>
<evidence type="ECO:0000256" key="1">
    <source>
        <dbReference type="ARBA" id="ARBA00022630"/>
    </source>
</evidence>
<dbReference type="Gene3D" id="3.20.20.30">
    <property type="entry name" value="Luciferase-like domain"/>
    <property type="match status" value="1"/>
</dbReference>
<keyword evidence="3" id="KW-0560">Oxidoreductase</keyword>
<keyword evidence="1" id="KW-0285">Flavoprotein</keyword>
<dbReference type="CDD" id="cd01095">
    <property type="entry name" value="Nitrilotriacetate_monoxgenase"/>
    <property type="match status" value="1"/>
</dbReference>
<dbReference type="Pfam" id="PF00296">
    <property type="entry name" value="Bac_luciferase"/>
    <property type="match status" value="1"/>
</dbReference>
<dbReference type="InterPro" id="IPR011251">
    <property type="entry name" value="Luciferase-like_dom"/>
</dbReference>
<reference evidence="7 8" key="1">
    <citation type="submission" date="2024-06" db="EMBL/GenBank/DDBJ databases">
        <title>Sorghum-associated microbial communities from plants grown in Nebraska, USA.</title>
        <authorList>
            <person name="Schachtman D."/>
        </authorList>
    </citation>
    <scope>NUCLEOTIDE SEQUENCE [LARGE SCALE GENOMIC DNA]</scope>
    <source>
        <strain evidence="7 8">2709</strain>
    </source>
</reference>
<evidence type="ECO:0000256" key="3">
    <source>
        <dbReference type="ARBA" id="ARBA00023002"/>
    </source>
</evidence>
<dbReference type="EMBL" id="JBEPSH010000011">
    <property type="protein sequence ID" value="MET4579697.1"/>
    <property type="molecule type" value="Genomic_DNA"/>
</dbReference>
<evidence type="ECO:0000259" key="6">
    <source>
        <dbReference type="Pfam" id="PF00296"/>
    </source>
</evidence>
<dbReference type="InterPro" id="IPR036661">
    <property type="entry name" value="Luciferase-like_sf"/>
</dbReference>
<evidence type="ECO:0000313" key="8">
    <source>
        <dbReference type="Proteomes" id="UP001549320"/>
    </source>
</evidence>
<name>A0ABV2QFI2_9BURK</name>
<feature type="domain" description="Luciferase-like" evidence="6">
    <location>
        <begin position="39"/>
        <end position="390"/>
    </location>
</feature>
<keyword evidence="4 7" id="KW-0503">Monooxygenase</keyword>
<dbReference type="PANTHER" id="PTHR30011">
    <property type="entry name" value="ALKANESULFONATE MONOOXYGENASE-RELATED"/>
    <property type="match status" value="1"/>
</dbReference>
<comment type="similarity">
    <text evidence="5">Belongs to the NtaA/SnaA/DszA monooxygenase family.</text>
</comment>
<dbReference type="PANTHER" id="PTHR30011:SF16">
    <property type="entry name" value="C2H2 FINGER DOMAIN TRANSCRIPTION FACTOR (EUROFUNG)-RELATED"/>
    <property type="match status" value="1"/>
</dbReference>
<dbReference type="Proteomes" id="UP001549320">
    <property type="component" value="Unassembled WGS sequence"/>
</dbReference>
<gene>
    <name evidence="7" type="ORF">ABIE13_004834</name>
</gene>
<evidence type="ECO:0000256" key="5">
    <source>
        <dbReference type="ARBA" id="ARBA00033748"/>
    </source>
</evidence>
<dbReference type="InterPro" id="IPR016215">
    <property type="entry name" value="NTA_MOA"/>
</dbReference>
<evidence type="ECO:0000256" key="2">
    <source>
        <dbReference type="ARBA" id="ARBA00022643"/>
    </source>
</evidence>
<dbReference type="PIRSF" id="PIRSF000337">
    <property type="entry name" value="NTA_MOA"/>
    <property type="match status" value="1"/>
</dbReference>
<keyword evidence="8" id="KW-1185">Reference proteome</keyword>
<accession>A0ABV2QFI2</accession>